<protein>
    <submittedName>
        <fullName evidence="2">Uncharacterized protein</fullName>
    </submittedName>
</protein>
<dbReference type="PANTHER" id="PTHR37490">
    <property type="entry name" value="EXPRESSED PROTEIN"/>
    <property type="match status" value="1"/>
</dbReference>
<dbReference type="EMBL" id="KI894033">
    <property type="protein sequence ID" value="OBR84043.1"/>
    <property type="molecule type" value="Genomic_DNA"/>
</dbReference>
<gene>
    <name evidence="2" type="ORF">I303_06330</name>
</gene>
<dbReference type="OrthoDB" id="28755at2759"/>
<accession>A0A1A6A1V4</accession>
<sequence length="383" mass="43089">MGLMESIPPELQENITRLWTSPKKRAAAMAVLVMVAIIGLYASFGPVVSMLPVPDVEVDGYRSRDNAIRRDDWRTTSDYDIVVSHYNEDLNIMRESIQSIRSGLPSTRTKRVIIYAKGPQDKDGLKELLDMSDEVVQIPNVGREGETYLSHIVRHYDTSSTNIARHTLFMQVSRIFFAATCGPRSRKGMGSEGSAELNSPFGTSIQPHVAWDWVFLPRLEKVLDKDTGFLSFGPYISHTCGNDSHGQVHPRMSDIYSMFRMDLCPPEPVLPLSLTDSSSTSVVGLGLQGTWAGQFIVSRHRILENPKRAYANLRQKFHEPKNHWIFKEGWWNNEPSNPTLGELTEGLTRHFSFVTRTLHSSISYLVVKESSSVLFTGSGPDRC</sequence>
<keyword evidence="1" id="KW-0812">Transmembrane</keyword>
<dbReference type="PANTHER" id="PTHR37490:SF1">
    <property type="entry name" value="GLYCOSYLTRANSFERASE 2-LIKE DOMAIN-CONTAINING PROTEIN"/>
    <property type="match status" value="1"/>
</dbReference>
<keyword evidence="1" id="KW-0472">Membrane</keyword>
<feature type="transmembrane region" description="Helical" evidence="1">
    <location>
        <begin position="26"/>
        <end position="44"/>
    </location>
</feature>
<keyword evidence="1" id="KW-1133">Transmembrane helix</keyword>
<organism evidence="2">
    <name type="scientific">Kwoniella dejecticola CBS 10117</name>
    <dbReference type="NCBI Taxonomy" id="1296121"/>
    <lineage>
        <taxon>Eukaryota</taxon>
        <taxon>Fungi</taxon>
        <taxon>Dikarya</taxon>
        <taxon>Basidiomycota</taxon>
        <taxon>Agaricomycotina</taxon>
        <taxon>Tremellomycetes</taxon>
        <taxon>Tremellales</taxon>
        <taxon>Cryptococcaceae</taxon>
        <taxon>Kwoniella</taxon>
    </lineage>
</organism>
<dbReference type="VEuPathDB" id="FungiDB:I303_06330"/>
<evidence type="ECO:0000256" key="1">
    <source>
        <dbReference type="SAM" id="Phobius"/>
    </source>
</evidence>
<evidence type="ECO:0000313" key="2">
    <source>
        <dbReference type="EMBL" id="OBR84043.1"/>
    </source>
</evidence>
<proteinExistence type="predicted"/>
<reference evidence="2" key="1">
    <citation type="submission" date="2013-07" db="EMBL/GenBank/DDBJ databases">
        <title>The Genome Sequence of Cryptococcus dejecticola CBS10117.</title>
        <authorList>
            <consortium name="The Broad Institute Genome Sequencing Platform"/>
            <person name="Cuomo C."/>
            <person name="Litvintseva A."/>
            <person name="Chen Y."/>
            <person name="Heitman J."/>
            <person name="Sun S."/>
            <person name="Springer D."/>
            <person name="Dromer F."/>
            <person name="Young S.K."/>
            <person name="Zeng Q."/>
            <person name="Gargeya S."/>
            <person name="Fitzgerald M."/>
            <person name="Abouelleil A."/>
            <person name="Alvarado L."/>
            <person name="Berlin A.M."/>
            <person name="Chapman S.B."/>
            <person name="Dewar J."/>
            <person name="Goldberg J."/>
            <person name="Griggs A."/>
            <person name="Gujja S."/>
            <person name="Hansen M."/>
            <person name="Howarth C."/>
            <person name="Imamovic A."/>
            <person name="Larimer J."/>
            <person name="McCowan C."/>
            <person name="Murphy C."/>
            <person name="Pearson M."/>
            <person name="Priest M."/>
            <person name="Roberts A."/>
            <person name="Saif S."/>
            <person name="Shea T."/>
            <person name="Sykes S."/>
            <person name="Wortman J."/>
            <person name="Nusbaum C."/>
            <person name="Birren B."/>
        </authorList>
    </citation>
    <scope>NUCLEOTIDE SEQUENCE [LARGE SCALE GENOMIC DNA]</scope>
    <source>
        <strain evidence="2">CBS 10117</strain>
    </source>
</reference>
<dbReference type="STRING" id="1296121.A0A1A6A1V4"/>
<dbReference type="AlphaFoldDB" id="A0A1A6A1V4"/>
<name>A0A1A6A1V4_9TREE</name>